<name>A0A829GT59_LACPA</name>
<dbReference type="Pfam" id="PF16745">
    <property type="entry name" value="RsgA_N"/>
    <property type="match status" value="1"/>
</dbReference>
<organism evidence="2 3">
    <name type="scientific">Lacticaseibacillus paracasei subsp. tolerans Lpl14</name>
    <dbReference type="NCBI Taxonomy" id="1256229"/>
    <lineage>
        <taxon>Bacteria</taxon>
        <taxon>Bacillati</taxon>
        <taxon>Bacillota</taxon>
        <taxon>Bacilli</taxon>
        <taxon>Lactobacillales</taxon>
        <taxon>Lactobacillaceae</taxon>
        <taxon>Lacticaseibacillus</taxon>
    </lineage>
</organism>
<evidence type="ECO:0000313" key="2">
    <source>
        <dbReference type="EMBL" id="EPC63586.1"/>
    </source>
</evidence>
<sequence length="44" mass="4888">MSEDLTGRIIKQISGYYDIAVNGTTYRTRGRGSLRNDKITPLVG</sequence>
<dbReference type="Gene3D" id="2.40.50.140">
    <property type="entry name" value="Nucleic acid-binding proteins"/>
    <property type="match status" value="1"/>
</dbReference>
<dbReference type="InterPro" id="IPR031944">
    <property type="entry name" value="RsgA_N"/>
</dbReference>
<reference evidence="2 3" key="1">
    <citation type="journal article" date="2013" name="PLoS ONE">
        <title>Lactobacillus paracasei comparative genomics: towards species pan-genome definition and exploitation of diversity.</title>
        <authorList>
            <person name="Smokvina T."/>
            <person name="Wels M."/>
            <person name="Polka J."/>
            <person name="Chervaux C."/>
            <person name="Brisse S."/>
            <person name="Boekhorst J."/>
            <person name="van Hylckama Vlieg J.E."/>
            <person name="Siezen R.J."/>
        </authorList>
    </citation>
    <scope>NUCLEOTIDE SEQUENCE [LARGE SCALE GENOMIC DNA]</scope>
    <source>
        <strain evidence="2 3">Lpl14</strain>
    </source>
</reference>
<gene>
    <name evidence="2" type="ORF">Lpl14_12193</name>
</gene>
<accession>A0A829GT59</accession>
<dbReference type="SUPFAM" id="SSF50249">
    <property type="entry name" value="Nucleic acid-binding proteins"/>
    <property type="match status" value="1"/>
</dbReference>
<feature type="non-terminal residue" evidence="2">
    <location>
        <position position="44"/>
    </location>
</feature>
<evidence type="ECO:0000259" key="1">
    <source>
        <dbReference type="Pfam" id="PF16745"/>
    </source>
</evidence>
<dbReference type="InterPro" id="IPR012340">
    <property type="entry name" value="NA-bd_OB-fold"/>
</dbReference>
<protein>
    <submittedName>
        <fullName evidence="2">Ribosome biogenesis GTPase RsgA</fullName>
    </submittedName>
</protein>
<feature type="domain" description="Ribosome biogenesis GTPase RsgA N-terminal" evidence="1">
    <location>
        <begin position="6"/>
        <end position="44"/>
    </location>
</feature>
<evidence type="ECO:0000313" key="3">
    <source>
        <dbReference type="Proteomes" id="UP000014285"/>
    </source>
</evidence>
<comment type="caution">
    <text evidence="2">The sequence shown here is derived from an EMBL/GenBank/DDBJ whole genome shotgun (WGS) entry which is preliminary data.</text>
</comment>
<dbReference type="Proteomes" id="UP000014285">
    <property type="component" value="Unassembled WGS sequence"/>
</dbReference>
<dbReference type="EMBL" id="ANKB01000052">
    <property type="protein sequence ID" value="EPC63586.1"/>
    <property type="molecule type" value="Genomic_DNA"/>
</dbReference>
<dbReference type="AlphaFoldDB" id="A0A829GT59"/>
<proteinExistence type="predicted"/>